<evidence type="ECO:0000256" key="6">
    <source>
        <dbReference type="ARBA" id="ARBA00022741"/>
    </source>
</evidence>
<feature type="domain" description="PAS" evidence="14">
    <location>
        <begin position="150"/>
        <end position="195"/>
    </location>
</feature>
<dbReference type="SUPFAM" id="SSF55874">
    <property type="entry name" value="ATPase domain of HSP90 chaperone/DNA topoisomerase II/histidine kinase"/>
    <property type="match status" value="1"/>
</dbReference>
<dbReference type="AlphaFoldDB" id="A0A830G8K4"/>
<sequence>MNESPGSSSRGLAWVPISLLGLLLLSVPLYDMWEDTTALSWAVTTTAIENAPLICLSLGLVYGGVRLGRAGWEPEYVWMVTKWNVGVAAGIALLYGLVIGLQLWAMGSLKPWILALDGVLFGSIAAFGAGVYSARRRRTEVDLERSREEYRTLTNDVLDTSEVATFVLDTDCRVVWINEATAEYFGLDRTAIVGRDKRELIDERIAGRIERPERFRDRLFEAYERNDETVEFECHMTPGPDREERWLKHWSKPIESGRYEGGRIEHYTDITATKRREQELNARERTLREMYEVISDPERDFDAKVEALVDIGRDLFDAEYGSFARIDTDSGEYRIEAVRCEDADIGAGDVVPLAQTHCQRLVEAGRTVQFEARPFDVPERDYGTDAGFETYVRTPVYVGETLYGSLCFLDREEADPFDDWQLTMVELMGNWIGYELDRKTLLEERRRRLREEESKFEEVVEDVDNYAIFALDAEGRVVSWNEGAAQIKGYDEDEILGEHISIFYPEEDVADGLPGELLAEARETGRAHHEGWRVREDGTRFWADVTIAARRDADGDLQGYTKIVEDMTDRRERERALEHERERLEFMNRIIRHNILNGLNLVDARAGLLADEYVTDDAAIDHLRTIRERVDDLGAVIDTMRTFMDAVVNQSDHETHPVSLRDALDEKLALARDTHPDAVFTAHDLPDPETTVVGDDLVGEVFENVLSNAVVHNDAETPEVDVWTTRTTCSAQVDAETGEVLPDFDAGRADVDVTETERPAIAVHIADNGPGIPDDKKESVVRKGVSELNDPGNGFGLYLVKEMMHAYGGSVGVRDNDARDDARGAVFDLVFPLAEETVADARSTE</sequence>
<dbReference type="CDD" id="cd00075">
    <property type="entry name" value="HATPase"/>
    <property type="match status" value="1"/>
</dbReference>
<dbReference type="Gene3D" id="3.30.450.40">
    <property type="match status" value="1"/>
</dbReference>
<dbReference type="SMART" id="SM00091">
    <property type="entry name" value="PAS"/>
    <property type="match status" value="2"/>
</dbReference>
<feature type="transmembrane region" description="Helical" evidence="12">
    <location>
        <begin position="39"/>
        <end position="62"/>
    </location>
</feature>
<proteinExistence type="predicted"/>
<keyword evidence="5 12" id="KW-0812">Transmembrane</keyword>
<dbReference type="InterPro" id="IPR050351">
    <property type="entry name" value="BphY/WalK/GraS-like"/>
</dbReference>
<dbReference type="GO" id="GO:0007234">
    <property type="term" value="P:osmosensory signaling via phosphorelay pathway"/>
    <property type="evidence" value="ECO:0007669"/>
    <property type="project" value="TreeGrafter"/>
</dbReference>
<feature type="domain" description="Histidine kinase" evidence="13">
    <location>
        <begin position="590"/>
        <end position="835"/>
    </location>
</feature>
<dbReference type="InterPro" id="IPR000014">
    <property type="entry name" value="PAS"/>
</dbReference>
<comment type="caution">
    <text evidence="16">The sequence shown here is derived from an EMBL/GenBank/DDBJ whole genome shotgun (WGS) entry which is preliminary data.</text>
</comment>
<dbReference type="SMART" id="SM00065">
    <property type="entry name" value="GAF"/>
    <property type="match status" value="1"/>
</dbReference>
<keyword evidence="10" id="KW-0902">Two-component regulatory system</keyword>
<name>A0A830G8K4_9EURY</name>
<dbReference type="GO" id="GO:0005524">
    <property type="term" value="F:ATP binding"/>
    <property type="evidence" value="ECO:0007669"/>
    <property type="project" value="UniProtKB-KW"/>
</dbReference>
<evidence type="ECO:0000313" key="16">
    <source>
        <dbReference type="EMBL" id="GGN09096.1"/>
    </source>
</evidence>
<evidence type="ECO:0000256" key="10">
    <source>
        <dbReference type="ARBA" id="ARBA00023012"/>
    </source>
</evidence>
<evidence type="ECO:0000256" key="4">
    <source>
        <dbReference type="ARBA" id="ARBA00022679"/>
    </source>
</evidence>
<dbReference type="NCBIfam" id="TIGR00229">
    <property type="entry name" value="sensory_box"/>
    <property type="match status" value="2"/>
</dbReference>
<evidence type="ECO:0000256" key="8">
    <source>
        <dbReference type="ARBA" id="ARBA00022840"/>
    </source>
</evidence>
<dbReference type="InterPro" id="IPR004358">
    <property type="entry name" value="Sig_transdc_His_kin-like_C"/>
</dbReference>
<dbReference type="InterPro" id="IPR013656">
    <property type="entry name" value="PAS_4"/>
</dbReference>
<keyword evidence="9 12" id="KW-1133">Transmembrane helix</keyword>
<evidence type="ECO:0000256" key="9">
    <source>
        <dbReference type="ARBA" id="ARBA00022989"/>
    </source>
</evidence>
<dbReference type="PRINTS" id="PR00344">
    <property type="entry name" value="BCTRLSENSOR"/>
</dbReference>
<dbReference type="GO" id="GO:0000156">
    <property type="term" value="F:phosphorelay response regulator activity"/>
    <property type="evidence" value="ECO:0007669"/>
    <property type="project" value="TreeGrafter"/>
</dbReference>
<dbReference type="GO" id="GO:0016020">
    <property type="term" value="C:membrane"/>
    <property type="evidence" value="ECO:0007669"/>
    <property type="project" value="UniProtKB-SubCell"/>
</dbReference>
<dbReference type="CDD" id="cd00130">
    <property type="entry name" value="PAS"/>
    <property type="match status" value="2"/>
</dbReference>
<reference evidence="16 17" key="1">
    <citation type="journal article" date="2019" name="Int. J. Syst. Evol. Microbiol.">
        <title>The Global Catalogue of Microorganisms (GCM) 10K type strain sequencing project: providing services to taxonomists for standard genome sequencing and annotation.</title>
        <authorList>
            <consortium name="The Broad Institute Genomics Platform"/>
            <consortium name="The Broad Institute Genome Sequencing Center for Infectious Disease"/>
            <person name="Wu L."/>
            <person name="Ma J."/>
        </authorList>
    </citation>
    <scope>NUCLEOTIDE SEQUENCE [LARGE SCALE GENOMIC DNA]</scope>
    <source>
        <strain evidence="16 17">JCM 16331</strain>
    </source>
</reference>
<dbReference type="Pfam" id="PF13426">
    <property type="entry name" value="PAS_9"/>
    <property type="match status" value="1"/>
</dbReference>
<dbReference type="InterPro" id="IPR036890">
    <property type="entry name" value="HATPase_C_sf"/>
</dbReference>
<evidence type="ECO:0000256" key="12">
    <source>
        <dbReference type="SAM" id="Phobius"/>
    </source>
</evidence>
<dbReference type="OrthoDB" id="3369at2157"/>
<evidence type="ECO:0000256" key="11">
    <source>
        <dbReference type="ARBA" id="ARBA00023136"/>
    </source>
</evidence>
<dbReference type="Pfam" id="PF01590">
    <property type="entry name" value="GAF"/>
    <property type="match status" value="1"/>
</dbReference>
<evidence type="ECO:0000256" key="1">
    <source>
        <dbReference type="ARBA" id="ARBA00000085"/>
    </source>
</evidence>
<evidence type="ECO:0000256" key="5">
    <source>
        <dbReference type="ARBA" id="ARBA00022692"/>
    </source>
</evidence>
<dbReference type="InterPro" id="IPR035965">
    <property type="entry name" value="PAS-like_dom_sf"/>
</dbReference>
<comment type="catalytic activity">
    <reaction evidence="1">
        <text>ATP + protein L-histidine = ADP + protein N-phospho-L-histidine.</text>
        <dbReference type="EC" id="2.7.13.3"/>
    </reaction>
</comment>
<comment type="subcellular location">
    <subcellularLocation>
        <location evidence="2">Membrane</location>
        <topology evidence="2">Multi-pass membrane protein</topology>
    </subcellularLocation>
</comment>
<dbReference type="GO" id="GO:0030295">
    <property type="term" value="F:protein kinase activator activity"/>
    <property type="evidence" value="ECO:0007669"/>
    <property type="project" value="TreeGrafter"/>
</dbReference>
<evidence type="ECO:0000313" key="17">
    <source>
        <dbReference type="Proteomes" id="UP000608850"/>
    </source>
</evidence>
<feature type="transmembrane region" description="Helical" evidence="12">
    <location>
        <begin position="112"/>
        <end position="132"/>
    </location>
</feature>
<dbReference type="EC" id="2.7.13.3" evidence="3"/>
<dbReference type="PROSITE" id="PS50113">
    <property type="entry name" value="PAC"/>
    <property type="match status" value="1"/>
</dbReference>
<dbReference type="PROSITE" id="PS50112">
    <property type="entry name" value="PAS"/>
    <property type="match status" value="2"/>
</dbReference>
<organism evidence="16 17">
    <name type="scientific">Halarchaeum nitratireducens</name>
    <dbReference type="NCBI Taxonomy" id="489913"/>
    <lineage>
        <taxon>Archaea</taxon>
        <taxon>Methanobacteriati</taxon>
        <taxon>Methanobacteriota</taxon>
        <taxon>Stenosarchaea group</taxon>
        <taxon>Halobacteria</taxon>
        <taxon>Halobacteriales</taxon>
        <taxon>Halobacteriaceae</taxon>
    </lineage>
</organism>
<gene>
    <name evidence="16" type="ORF">GCM10009021_05700</name>
</gene>
<feature type="transmembrane region" description="Helical" evidence="12">
    <location>
        <begin position="12"/>
        <end position="33"/>
    </location>
</feature>
<dbReference type="Gene3D" id="3.30.450.20">
    <property type="entry name" value="PAS domain"/>
    <property type="match status" value="2"/>
</dbReference>
<keyword evidence="8" id="KW-0067">ATP-binding</keyword>
<dbReference type="InterPro" id="IPR003018">
    <property type="entry name" value="GAF"/>
</dbReference>
<dbReference type="PANTHER" id="PTHR42878">
    <property type="entry name" value="TWO-COMPONENT HISTIDINE KINASE"/>
    <property type="match status" value="1"/>
</dbReference>
<keyword evidence="6" id="KW-0547">Nucleotide-binding</keyword>
<feature type="domain" description="PAC" evidence="15">
    <location>
        <begin position="527"/>
        <end position="579"/>
    </location>
</feature>
<dbReference type="SUPFAM" id="SSF55781">
    <property type="entry name" value="GAF domain-like"/>
    <property type="match status" value="1"/>
</dbReference>
<evidence type="ECO:0000256" key="3">
    <source>
        <dbReference type="ARBA" id="ARBA00012438"/>
    </source>
</evidence>
<dbReference type="Pfam" id="PF08448">
    <property type="entry name" value="PAS_4"/>
    <property type="match status" value="1"/>
</dbReference>
<keyword evidence="11 12" id="KW-0472">Membrane</keyword>
<dbReference type="Pfam" id="PF02518">
    <property type="entry name" value="HATPase_c"/>
    <property type="match status" value="1"/>
</dbReference>
<keyword evidence="17" id="KW-1185">Reference proteome</keyword>
<evidence type="ECO:0000259" key="15">
    <source>
        <dbReference type="PROSITE" id="PS50113"/>
    </source>
</evidence>
<accession>A0A830G8K4</accession>
<dbReference type="InterPro" id="IPR005467">
    <property type="entry name" value="His_kinase_dom"/>
</dbReference>
<dbReference type="EMBL" id="BMOQ01000002">
    <property type="protein sequence ID" value="GGN09096.1"/>
    <property type="molecule type" value="Genomic_DNA"/>
</dbReference>
<feature type="domain" description="PAS" evidence="14">
    <location>
        <begin position="452"/>
        <end position="507"/>
    </location>
</feature>
<dbReference type="SUPFAM" id="SSF55785">
    <property type="entry name" value="PYP-like sensor domain (PAS domain)"/>
    <property type="match status" value="2"/>
</dbReference>
<dbReference type="RefSeq" id="WP_188877015.1">
    <property type="nucleotide sequence ID" value="NZ_BMOQ01000002.1"/>
</dbReference>
<protein>
    <recommendedName>
        <fullName evidence="3">histidine kinase</fullName>
        <ecNumber evidence="3">2.7.13.3</ecNumber>
    </recommendedName>
</protein>
<dbReference type="InterPro" id="IPR003594">
    <property type="entry name" value="HATPase_dom"/>
</dbReference>
<dbReference type="Gene3D" id="3.30.565.10">
    <property type="entry name" value="Histidine kinase-like ATPase, C-terminal domain"/>
    <property type="match status" value="1"/>
</dbReference>
<keyword evidence="4" id="KW-0808">Transferase</keyword>
<evidence type="ECO:0000256" key="2">
    <source>
        <dbReference type="ARBA" id="ARBA00004141"/>
    </source>
</evidence>
<dbReference type="PROSITE" id="PS50109">
    <property type="entry name" value="HIS_KIN"/>
    <property type="match status" value="1"/>
</dbReference>
<evidence type="ECO:0000259" key="14">
    <source>
        <dbReference type="PROSITE" id="PS50112"/>
    </source>
</evidence>
<dbReference type="Proteomes" id="UP000608850">
    <property type="component" value="Unassembled WGS sequence"/>
</dbReference>
<dbReference type="SMART" id="SM00387">
    <property type="entry name" value="HATPase_c"/>
    <property type="match status" value="1"/>
</dbReference>
<dbReference type="GO" id="GO:0004673">
    <property type="term" value="F:protein histidine kinase activity"/>
    <property type="evidence" value="ECO:0007669"/>
    <property type="project" value="UniProtKB-EC"/>
</dbReference>
<dbReference type="InterPro" id="IPR000700">
    <property type="entry name" value="PAS-assoc_C"/>
</dbReference>
<evidence type="ECO:0000259" key="13">
    <source>
        <dbReference type="PROSITE" id="PS50109"/>
    </source>
</evidence>
<evidence type="ECO:0000256" key="7">
    <source>
        <dbReference type="ARBA" id="ARBA00022777"/>
    </source>
</evidence>
<feature type="transmembrane region" description="Helical" evidence="12">
    <location>
        <begin position="83"/>
        <end position="106"/>
    </location>
</feature>
<keyword evidence="7" id="KW-0418">Kinase</keyword>
<dbReference type="InterPro" id="IPR029016">
    <property type="entry name" value="GAF-like_dom_sf"/>
</dbReference>
<dbReference type="PANTHER" id="PTHR42878:SF7">
    <property type="entry name" value="SENSOR HISTIDINE KINASE GLRK"/>
    <property type="match status" value="1"/>
</dbReference>